<sequence>MSRLPDHDARQPSAPGLLGGALIPLATGLCRATTDQRGVTLSCRRPADHLALAHHDPDRNDGTAYTIKCTRYYDRSRISAGHLSAKLGKAGLTRSTATRRRNPRTVDFTTGFSVLKADERHALVLHRTPAAQAKRFTSTDAETAAAAIAAECTAYRTYTEVITNLGLHVECVDHRDHPGRIAHLVVTKSISR</sequence>
<reference evidence="2" key="1">
    <citation type="submission" date="2016-10" db="EMBL/GenBank/DDBJ databases">
        <authorList>
            <person name="Varghese N."/>
        </authorList>
    </citation>
    <scope>NUCLEOTIDE SEQUENCE [LARGE SCALE GENOMIC DNA]</scope>
    <source>
        <strain evidence="2">DSM 45096 / BCRC 16803 / CGMCC 4.1857 / CIP 109030 / JCM 12277 / KCTC 19219 / NBRC 100920 / 33214</strain>
    </source>
</reference>
<gene>
    <name evidence="1" type="ORF">SAMN05414137_15716</name>
</gene>
<evidence type="ECO:0000313" key="2">
    <source>
        <dbReference type="Proteomes" id="UP000183015"/>
    </source>
</evidence>
<dbReference type="AlphaFoldDB" id="A0A1H8B6F6"/>
<evidence type="ECO:0000313" key="1">
    <source>
        <dbReference type="EMBL" id="SEM77889.1"/>
    </source>
</evidence>
<keyword evidence="2" id="KW-1185">Reference proteome</keyword>
<accession>A0A1H8B6F6</accession>
<organism evidence="1 2">
    <name type="scientific">Streptacidiphilus jiangxiensis</name>
    <dbReference type="NCBI Taxonomy" id="235985"/>
    <lineage>
        <taxon>Bacteria</taxon>
        <taxon>Bacillati</taxon>
        <taxon>Actinomycetota</taxon>
        <taxon>Actinomycetes</taxon>
        <taxon>Kitasatosporales</taxon>
        <taxon>Streptomycetaceae</taxon>
        <taxon>Streptacidiphilus</taxon>
    </lineage>
</organism>
<dbReference type="EMBL" id="FOAZ01000057">
    <property type="protein sequence ID" value="SEM77889.1"/>
    <property type="molecule type" value="Genomic_DNA"/>
</dbReference>
<dbReference type="RefSeq" id="WP_042449481.1">
    <property type="nucleotide sequence ID" value="NZ_BBPN01000016.1"/>
</dbReference>
<dbReference type="Proteomes" id="UP000183015">
    <property type="component" value="Unassembled WGS sequence"/>
</dbReference>
<protein>
    <submittedName>
        <fullName evidence="1">Uncharacterized protein</fullName>
    </submittedName>
</protein>
<name>A0A1H8B6F6_STRJI</name>
<dbReference type="STRING" id="235985.SAMN05414137_15716"/>
<proteinExistence type="predicted"/>